<gene>
    <name evidence="1" type="ORF">CKAN_01292800</name>
</gene>
<dbReference type="Proteomes" id="UP000283530">
    <property type="component" value="Unassembled WGS sequence"/>
</dbReference>
<keyword evidence="2" id="KW-1185">Reference proteome</keyword>
<reference evidence="1 2" key="1">
    <citation type="journal article" date="2019" name="Nat. Plants">
        <title>Stout camphor tree genome fills gaps in understanding of flowering plant genome evolution.</title>
        <authorList>
            <person name="Chaw S.M."/>
            <person name="Liu Y.C."/>
            <person name="Wu Y.W."/>
            <person name="Wang H.Y."/>
            <person name="Lin C.I."/>
            <person name="Wu C.S."/>
            <person name="Ke H.M."/>
            <person name="Chang L.Y."/>
            <person name="Hsu C.Y."/>
            <person name="Yang H.T."/>
            <person name="Sudianto E."/>
            <person name="Hsu M.H."/>
            <person name="Wu K.P."/>
            <person name="Wang L.N."/>
            <person name="Leebens-Mack J.H."/>
            <person name="Tsai I.J."/>
        </authorList>
    </citation>
    <scope>NUCLEOTIDE SEQUENCE [LARGE SCALE GENOMIC DNA]</scope>
    <source>
        <strain evidence="2">cv. Chaw 1501</strain>
        <tissue evidence="1">Young leaves</tissue>
    </source>
</reference>
<accession>A0A3S3MI01</accession>
<dbReference type="EMBL" id="QPKB01000005">
    <property type="protein sequence ID" value="RWR84139.1"/>
    <property type="molecule type" value="Genomic_DNA"/>
</dbReference>
<protein>
    <submittedName>
        <fullName evidence="1">Uncharacterized protein</fullName>
    </submittedName>
</protein>
<organism evidence="1 2">
    <name type="scientific">Cinnamomum micranthum f. kanehirae</name>
    <dbReference type="NCBI Taxonomy" id="337451"/>
    <lineage>
        <taxon>Eukaryota</taxon>
        <taxon>Viridiplantae</taxon>
        <taxon>Streptophyta</taxon>
        <taxon>Embryophyta</taxon>
        <taxon>Tracheophyta</taxon>
        <taxon>Spermatophyta</taxon>
        <taxon>Magnoliopsida</taxon>
        <taxon>Magnoliidae</taxon>
        <taxon>Laurales</taxon>
        <taxon>Lauraceae</taxon>
        <taxon>Cinnamomum</taxon>
    </lineage>
</organism>
<proteinExistence type="predicted"/>
<evidence type="ECO:0000313" key="1">
    <source>
        <dbReference type="EMBL" id="RWR84139.1"/>
    </source>
</evidence>
<evidence type="ECO:0000313" key="2">
    <source>
        <dbReference type="Proteomes" id="UP000283530"/>
    </source>
</evidence>
<comment type="caution">
    <text evidence="1">The sequence shown here is derived from an EMBL/GenBank/DDBJ whole genome shotgun (WGS) entry which is preliminary data.</text>
</comment>
<dbReference type="AlphaFoldDB" id="A0A3S3MI01"/>
<name>A0A3S3MI01_9MAGN</name>
<sequence length="165" mass="18866">MHYVCHLLRTCSFVPSFSTVSKIPDSKFNLEMGFFNNPSPIFARFSRFSLVAISTDDRTPLNSSSLLINQKEFKYRKDAIEVNEDEAYRVISSHTTVDKVEFPYFTLGIFGLKLMSRKGFVFYLLRACSLVPSFSTGSNIPVSKFTLETGFFNNPSPIFTRFSKF</sequence>